<organism evidence="2 3">
    <name type="scientific">Hymenobacter coccineus</name>
    <dbReference type="NCBI Taxonomy" id="1908235"/>
    <lineage>
        <taxon>Bacteria</taxon>
        <taxon>Pseudomonadati</taxon>
        <taxon>Bacteroidota</taxon>
        <taxon>Cytophagia</taxon>
        <taxon>Cytophagales</taxon>
        <taxon>Hymenobacteraceae</taxon>
        <taxon>Hymenobacter</taxon>
    </lineage>
</organism>
<comment type="caution">
    <text evidence="2">The sequence shown here is derived from an EMBL/GenBank/DDBJ whole genome shotgun (WGS) entry which is preliminary data.</text>
</comment>
<dbReference type="Proteomes" id="UP000177506">
    <property type="component" value="Unassembled WGS sequence"/>
</dbReference>
<gene>
    <name evidence="2" type="ORF">BEN49_03625</name>
</gene>
<feature type="domain" description="Tn3 transposase DDE" evidence="1">
    <location>
        <begin position="29"/>
        <end position="111"/>
    </location>
</feature>
<dbReference type="InterPro" id="IPR002513">
    <property type="entry name" value="Tn3_Tnp_DDE_dom"/>
</dbReference>
<evidence type="ECO:0000259" key="1">
    <source>
        <dbReference type="Pfam" id="PF01526"/>
    </source>
</evidence>
<dbReference type="AlphaFoldDB" id="A0A1G1TMN9"/>
<evidence type="ECO:0000313" key="3">
    <source>
        <dbReference type="Proteomes" id="UP000177506"/>
    </source>
</evidence>
<dbReference type="Pfam" id="PF01526">
    <property type="entry name" value="DDE_Tnp_Tn3"/>
    <property type="match status" value="1"/>
</dbReference>
<name>A0A1G1TMN9_9BACT</name>
<keyword evidence="3" id="KW-1185">Reference proteome</keyword>
<dbReference type="GO" id="GO:0006313">
    <property type="term" value="P:DNA transposition"/>
    <property type="evidence" value="ECO:0007669"/>
    <property type="project" value="InterPro"/>
</dbReference>
<dbReference type="GO" id="GO:0004803">
    <property type="term" value="F:transposase activity"/>
    <property type="evidence" value="ECO:0007669"/>
    <property type="project" value="InterPro"/>
</dbReference>
<reference evidence="2 3" key="1">
    <citation type="submission" date="2016-08" db="EMBL/GenBank/DDBJ databases">
        <title>Hymenobacter coccineus sp. nov., Hymenobacter lapidarius sp. nov. and Hymenobacter glacialis sp. nov., isolated from Antarctic soil.</title>
        <authorList>
            <person name="Sedlacek I."/>
            <person name="Kralova S."/>
            <person name="Kyrova K."/>
            <person name="Maslanova I."/>
            <person name="Stankova E."/>
            <person name="Vrbovska V."/>
            <person name="Nemec M."/>
            <person name="Bartak M."/>
            <person name="Svec P."/>
            <person name="Busse H.-J."/>
            <person name="Pantucek R."/>
        </authorList>
    </citation>
    <scope>NUCLEOTIDE SEQUENCE [LARGE SCALE GENOMIC DNA]</scope>
    <source>
        <strain evidence="2 3">CCM 8649</strain>
    </source>
</reference>
<dbReference type="RefSeq" id="WP_070739422.1">
    <property type="nucleotide sequence ID" value="NZ_MDZA01000011.1"/>
</dbReference>
<proteinExistence type="predicted"/>
<protein>
    <recommendedName>
        <fullName evidence="1">Tn3 transposase DDE domain-containing protein</fullName>
    </recommendedName>
</protein>
<evidence type="ECO:0000313" key="2">
    <source>
        <dbReference type="EMBL" id="OGX92132.1"/>
    </source>
</evidence>
<accession>A0A1G1TMN9</accession>
<dbReference type="EMBL" id="MDZA01000011">
    <property type="protein sequence ID" value="OGX92132.1"/>
    <property type="molecule type" value="Genomic_DNA"/>
</dbReference>
<sequence length="127" mass="13628">MAQACLSNILQTAIRAIFPFLPLATRRSYSTLQAALAFLAEKLHSSGDEQKQDLAVDSLGGSASFNYCGNRCGLTAHSYVDETLLVFDSTVSSAADCEATHLLEGLLRHAVRPTDVHSTATRKSSLL</sequence>